<keyword evidence="2" id="KW-0472">Membrane</keyword>
<evidence type="ECO:0000313" key="4">
    <source>
        <dbReference type="Proteomes" id="UP000433945"/>
    </source>
</evidence>
<keyword evidence="2" id="KW-0812">Transmembrane</keyword>
<dbReference type="AlphaFoldDB" id="A0A6N8HE64"/>
<feature type="coiled-coil region" evidence="1">
    <location>
        <begin position="65"/>
        <end position="92"/>
    </location>
</feature>
<organism evidence="3 4">
    <name type="scientific">Flavobacterium rakeshii</name>
    <dbReference type="NCBI Taxonomy" id="1038845"/>
    <lineage>
        <taxon>Bacteria</taxon>
        <taxon>Pseudomonadati</taxon>
        <taxon>Bacteroidota</taxon>
        <taxon>Flavobacteriia</taxon>
        <taxon>Flavobacteriales</taxon>
        <taxon>Flavobacteriaceae</taxon>
        <taxon>Flavobacterium</taxon>
    </lineage>
</organism>
<gene>
    <name evidence="3" type="ORF">GN157_05545</name>
</gene>
<name>A0A6N8HE64_9FLAO</name>
<keyword evidence="4" id="KW-1185">Reference proteome</keyword>
<dbReference type="RefSeq" id="WP_157482111.1">
    <property type="nucleotide sequence ID" value="NZ_WOWP01000016.1"/>
</dbReference>
<keyword evidence="1" id="KW-0175">Coiled coil</keyword>
<sequence>MDWNRTTILLNTNTTIMDISHLLNLFFGSTTLVSIYVAWSSRKAQVQITESTAIQELQKAYATFVQDTNQRHTEMKTEISSLRLELQGWKNKCQHCKAA</sequence>
<evidence type="ECO:0000256" key="1">
    <source>
        <dbReference type="SAM" id="Coils"/>
    </source>
</evidence>
<dbReference type="Proteomes" id="UP000433945">
    <property type="component" value="Unassembled WGS sequence"/>
</dbReference>
<dbReference type="OrthoDB" id="1363247at2"/>
<feature type="transmembrane region" description="Helical" evidence="2">
    <location>
        <begin position="20"/>
        <end position="39"/>
    </location>
</feature>
<accession>A0A6N8HE64</accession>
<evidence type="ECO:0000313" key="3">
    <source>
        <dbReference type="EMBL" id="MUV03168.1"/>
    </source>
</evidence>
<protein>
    <submittedName>
        <fullName evidence="3">Uncharacterized protein</fullName>
    </submittedName>
</protein>
<comment type="caution">
    <text evidence="3">The sequence shown here is derived from an EMBL/GenBank/DDBJ whole genome shotgun (WGS) entry which is preliminary data.</text>
</comment>
<reference evidence="3 4" key="1">
    <citation type="submission" date="2019-12" db="EMBL/GenBank/DDBJ databases">
        <authorList>
            <person name="Sun J.-Q."/>
        </authorList>
    </citation>
    <scope>NUCLEOTIDE SEQUENCE [LARGE SCALE GENOMIC DNA]</scope>
    <source>
        <strain evidence="3 4">JCM 17928</strain>
    </source>
</reference>
<dbReference type="EMBL" id="WOWP01000016">
    <property type="protein sequence ID" value="MUV03168.1"/>
    <property type="molecule type" value="Genomic_DNA"/>
</dbReference>
<evidence type="ECO:0000256" key="2">
    <source>
        <dbReference type="SAM" id="Phobius"/>
    </source>
</evidence>
<proteinExistence type="predicted"/>
<keyword evidence="2" id="KW-1133">Transmembrane helix</keyword>